<keyword evidence="3" id="KW-0813">Transport</keyword>
<dbReference type="GO" id="GO:0006886">
    <property type="term" value="P:intracellular protein transport"/>
    <property type="evidence" value="ECO:0007669"/>
    <property type="project" value="InterPro"/>
</dbReference>
<dbReference type="Proteomes" id="UP000605846">
    <property type="component" value="Unassembled WGS sequence"/>
</dbReference>
<evidence type="ECO:0000259" key="15">
    <source>
        <dbReference type="PROSITE" id="PS50280"/>
    </source>
</evidence>
<evidence type="ECO:0000256" key="1">
    <source>
        <dbReference type="ARBA" id="ARBA00004572"/>
    </source>
</evidence>
<accession>A0A8H7BN01</accession>
<dbReference type="Gene3D" id="2.170.270.10">
    <property type="entry name" value="SET domain"/>
    <property type="match status" value="1"/>
</dbReference>
<feature type="domain" description="MYND-type" evidence="16">
    <location>
        <begin position="222"/>
        <end position="262"/>
    </location>
</feature>
<keyword evidence="14" id="KW-0175">Coiled coil</keyword>
<dbReference type="Gene3D" id="6.10.140.2220">
    <property type="match status" value="1"/>
</dbReference>
<feature type="domain" description="SET" evidence="15">
    <location>
        <begin position="168"/>
        <end position="454"/>
    </location>
</feature>
<keyword evidence="4" id="KW-0812">Transmembrane</keyword>
<dbReference type="SUPFAM" id="SSF47157">
    <property type="entry name" value="Mitochondrial import receptor subunit Tom20"/>
    <property type="match status" value="1"/>
</dbReference>
<keyword evidence="10" id="KW-1133">Transmembrane helix</keyword>
<dbReference type="Pfam" id="PF02064">
    <property type="entry name" value="MAS20"/>
    <property type="match status" value="1"/>
</dbReference>
<name>A0A8H7BN01_9FUNG</name>
<keyword evidence="11" id="KW-0496">Mitochondrion</keyword>
<dbReference type="GO" id="GO:0030943">
    <property type="term" value="F:mitochondrion targeting sequence binding"/>
    <property type="evidence" value="ECO:0007669"/>
    <property type="project" value="TreeGrafter"/>
</dbReference>
<dbReference type="InterPro" id="IPR046341">
    <property type="entry name" value="SET_dom_sf"/>
</dbReference>
<keyword evidence="8" id="KW-0862">Zinc</keyword>
<comment type="similarity">
    <text evidence="2">Belongs to the Tom20 family.</text>
</comment>
<sequence>MTMKPQTIALLSAGVVLTAGVGYLIYFDHKRRNDPNLRKKLRRERKKVAKQAKAVEEEAKASLDQLIESVLAAVANEEFPTTPEEKEKYFMAQVAAGEGLCNQGEAHYKDSVLPFYRALKVYPAPLELIMIYQKTIPMEVFQIVVRIMSLEQQKRQNQFYEEFPPSEMPVKLGELPAGITPEGKPIIRRGLVARKDVSEGEVLYTESPLVSALHPGLEGSFCNFCLRKLQEEKVECANCDKVAFCSADCEKQATQIYHQFLCVNNKSSNNEEGKEGVFLTYSNSNNLKYPQMIAQFLSGMVAEEIEKNKAGKSAENTYSAWDHIDRFRYLDTAPSQSSTEEIQMIKNVLGAKVPGIDEFLTDEIYLMLKGKLGYNTYPIPLQEGEDVEVPSSSEVQRELSQDRPSVGAALYKISTYLGHSEEPNVSLKFNNNHEITVIASKDIKKDEELKAAYILPKPQ</sequence>
<keyword evidence="12" id="KW-0472">Membrane</keyword>
<evidence type="ECO:0000256" key="12">
    <source>
        <dbReference type="ARBA" id="ARBA00023136"/>
    </source>
</evidence>
<keyword evidence="7" id="KW-1000">Mitochondrion outer membrane</keyword>
<dbReference type="InterPro" id="IPR002056">
    <property type="entry name" value="MAS20"/>
</dbReference>
<evidence type="ECO:0000256" key="10">
    <source>
        <dbReference type="ARBA" id="ARBA00022989"/>
    </source>
</evidence>
<keyword evidence="18" id="KW-1185">Reference proteome</keyword>
<dbReference type="GO" id="GO:0030150">
    <property type="term" value="P:protein import into mitochondrial matrix"/>
    <property type="evidence" value="ECO:0007669"/>
    <property type="project" value="TreeGrafter"/>
</dbReference>
<evidence type="ECO:0000256" key="7">
    <source>
        <dbReference type="ARBA" id="ARBA00022787"/>
    </source>
</evidence>
<dbReference type="GO" id="GO:0005742">
    <property type="term" value="C:mitochondrial outer membrane translocase complex"/>
    <property type="evidence" value="ECO:0007669"/>
    <property type="project" value="InterPro"/>
</dbReference>
<reference evidence="17" key="1">
    <citation type="submission" date="2020-01" db="EMBL/GenBank/DDBJ databases">
        <title>Genome Sequencing of Three Apophysomyces-Like Fungal Strains Confirms a Novel Fungal Genus in the Mucoromycota with divergent Burkholderia-like Endosymbiotic Bacteria.</title>
        <authorList>
            <person name="Stajich J.E."/>
            <person name="Macias A.M."/>
            <person name="Carter-House D."/>
            <person name="Lovett B."/>
            <person name="Kasson L.R."/>
            <person name="Berry K."/>
            <person name="Grigoriev I."/>
            <person name="Chang Y."/>
            <person name="Spatafora J."/>
            <person name="Kasson M.T."/>
        </authorList>
    </citation>
    <scope>NUCLEOTIDE SEQUENCE</scope>
    <source>
        <strain evidence="17">NRRL A-21654</strain>
    </source>
</reference>
<feature type="coiled-coil region" evidence="14">
    <location>
        <begin position="38"/>
        <end position="69"/>
    </location>
</feature>
<dbReference type="Pfam" id="PF00856">
    <property type="entry name" value="SET"/>
    <property type="match status" value="1"/>
</dbReference>
<evidence type="ECO:0000256" key="6">
    <source>
        <dbReference type="ARBA" id="ARBA00022771"/>
    </source>
</evidence>
<dbReference type="AlphaFoldDB" id="A0A8H7BN01"/>
<dbReference type="PANTHER" id="PTHR12430:SF0">
    <property type="entry name" value="TRANSLOCASE OF OUTER MITOCHONDRIAL MEMBRANE 20"/>
    <property type="match status" value="1"/>
</dbReference>
<evidence type="ECO:0008006" key="19">
    <source>
        <dbReference type="Google" id="ProtNLM"/>
    </source>
</evidence>
<dbReference type="InterPro" id="IPR002893">
    <property type="entry name" value="Znf_MYND"/>
</dbReference>
<dbReference type="SUPFAM" id="SSF82199">
    <property type="entry name" value="SET domain"/>
    <property type="match status" value="1"/>
</dbReference>
<evidence type="ECO:0000256" key="9">
    <source>
        <dbReference type="ARBA" id="ARBA00022927"/>
    </source>
</evidence>
<comment type="caution">
    <text evidence="17">The sequence shown here is derived from an EMBL/GenBank/DDBJ whole genome shotgun (WGS) entry which is preliminary data.</text>
</comment>
<evidence type="ECO:0000256" key="14">
    <source>
        <dbReference type="SAM" id="Coils"/>
    </source>
</evidence>
<evidence type="ECO:0000256" key="11">
    <source>
        <dbReference type="ARBA" id="ARBA00023128"/>
    </source>
</evidence>
<dbReference type="PROSITE" id="PS01360">
    <property type="entry name" value="ZF_MYND_1"/>
    <property type="match status" value="1"/>
</dbReference>
<dbReference type="Gene3D" id="1.20.960.10">
    <property type="entry name" value="Mitochondrial outer membrane translocase complex, subunit Tom20 domain"/>
    <property type="match status" value="1"/>
</dbReference>
<evidence type="ECO:0000256" key="8">
    <source>
        <dbReference type="ARBA" id="ARBA00022833"/>
    </source>
</evidence>
<proteinExistence type="inferred from homology"/>
<dbReference type="GO" id="GO:0008320">
    <property type="term" value="F:protein transmembrane transporter activity"/>
    <property type="evidence" value="ECO:0007669"/>
    <property type="project" value="TreeGrafter"/>
</dbReference>
<dbReference type="InterPro" id="IPR001214">
    <property type="entry name" value="SET_dom"/>
</dbReference>
<evidence type="ECO:0000256" key="3">
    <source>
        <dbReference type="ARBA" id="ARBA00022448"/>
    </source>
</evidence>
<comment type="subcellular location">
    <subcellularLocation>
        <location evidence="1">Mitochondrion outer membrane</location>
        <topology evidence="1">Single-pass membrane protein</topology>
    </subcellularLocation>
</comment>
<dbReference type="OrthoDB" id="2154253at2759"/>
<dbReference type="Gene3D" id="1.10.220.160">
    <property type="match status" value="1"/>
</dbReference>
<dbReference type="InterPro" id="IPR023392">
    <property type="entry name" value="Tom20_dom_sf"/>
</dbReference>
<dbReference type="GO" id="GO:0006605">
    <property type="term" value="P:protein targeting"/>
    <property type="evidence" value="ECO:0007669"/>
    <property type="project" value="InterPro"/>
</dbReference>
<keyword evidence="9" id="KW-0653">Protein transport</keyword>
<dbReference type="SUPFAM" id="SSF144232">
    <property type="entry name" value="HIT/MYND zinc finger-like"/>
    <property type="match status" value="1"/>
</dbReference>
<evidence type="ECO:0000313" key="18">
    <source>
        <dbReference type="Proteomes" id="UP000605846"/>
    </source>
</evidence>
<dbReference type="PANTHER" id="PTHR12430">
    <property type="entry name" value="MITOCHONDRIAL IMPORT RECEPTOR SUBUNIT TOM20"/>
    <property type="match status" value="1"/>
</dbReference>
<dbReference type="PRINTS" id="PR00351">
    <property type="entry name" value="OM20RECEPTOR"/>
</dbReference>
<evidence type="ECO:0000259" key="16">
    <source>
        <dbReference type="PROSITE" id="PS50865"/>
    </source>
</evidence>
<gene>
    <name evidence="17" type="ORF">EC973_000764</name>
</gene>
<dbReference type="GO" id="GO:0008270">
    <property type="term" value="F:zinc ion binding"/>
    <property type="evidence" value="ECO:0007669"/>
    <property type="project" value="UniProtKB-KW"/>
</dbReference>
<evidence type="ECO:0000313" key="17">
    <source>
        <dbReference type="EMBL" id="KAF7724736.1"/>
    </source>
</evidence>
<keyword evidence="5" id="KW-0479">Metal-binding</keyword>
<dbReference type="PROSITE" id="PS50280">
    <property type="entry name" value="SET"/>
    <property type="match status" value="1"/>
</dbReference>
<dbReference type="GO" id="GO:0016031">
    <property type="term" value="P:tRNA import into mitochondrion"/>
    <property type="evidence" value="ECO:0007669"/>
    <property type="project" value="TreeGrafter"/>
</dbReference>
<organism evidence="17 18">
    <name type="scientific">Apophysomyces ossiformis</name>
    <dbReference type="NCBI Taxonomy" id="679940"/>
    <lineage>
        <taxon>Eukaryota</taxon>
        <taxon>Fungi</taxon>
        <taxon>Fungi incertae sedis</taxon>
        <taxon>Mucoromycota</taxon>
        <taxon>Mucoromycotina</taxon>
        <taxon>Mucoromycetes</taxon>
        <taxon>Mucorales</taxon>
        <taxon>Mucorineae</taxon>
        <taxon>Mucoraceae</taxon>
        <taxon>Apophysomyces</taxon>
    </lineage>
</organism>
<dbReference type="EMBL" id="JABAYA010000112">
    <property type="protein sequence ID" value="KAF7724736.1"/>
    <property type="molecule type" value="Genomic_DNA"/>
</dbReference>
<keyword evidence="6 13" id="KW-0863">Zinc-finger</keyword>
<protein>
    <recommendedName>
        <fullName evidence="19">MAS20-domain-containing protein</fullName>
    </recommendedName>
</protein>
<evidence type="ECO:0000256" key="4">
    <source>
        <dbReference type="ARBA" id="ARBA00022692"/>
    </source>
</evidence>
<evidence type="ECO:0000256" key="5">
    <source>
        <dbReference type="ARBA" id="ARBA00022723"/>
    </source>
</evidence>
<dbReference type="PROSITE" id="PS50865">
    <property type="entry name" value="ZF_MYND_2"/>
    <property type="match status" value="1"/>
</dbReference>
<evidence type="ECO:0000256" key="13">
    <source>
        <dbReference type="PROSITE-ProRule" id="PRU00134"/>
    </source>
</evidence>
<evidence type="ECO:0000256" key="2">
    <source>
        <dbReference type="ARBA" id="ARBA00005792"/>
    </source>
</evidence>